<dbReference type="Proteomes" id="UP000500741">
    <property type="component" value="Chromosome"/>
</dbReference>
<dbReference type="KEGG" id="wco:G7084_02865"/>
<dbReference type="RefSeq" id="WP_166009888.1">
    <property type="nucleotide sequence ID" value="NZ_CP049888.1"/>
</dbReference>
<gene>
    <name evidence="1" type="ORF">G7084_02865</name>
</gene>
<reference evidence="1 2" key="1">
    <citation type="submission" date="2020-03" db="EMBL/GenBank/DDBJ databases">
        <title>Weissella sp. nov., isolated from Cybister lewisianus.</title>
        <authorList>
            <person name="Hyun D.-W."/>
            <person name="Bae J.-W."/>
        </authorList>
    </citation>
    <scope>NUCLEOTIDE SEQUENCE [LARGE SCALE GENOMIC DNA]</scope>
    <source>
        <strain evidence="1 2">HDW19</strain>
    </source>
</reference>
<protein>
    <submittedName>
        <fullName evidence="1">YkuJ family protein</fullName>
    </submittedName>
</protein>
<name>A0A6G8AZ66_9LACO</name>
<keyword evidence="2" id="KW-1185">Reference proteome</keyword>
<accession>A0A6G8AZ66</accession>
<dbReference type="InterPro" id="IPR014904">
    <property type="entry name" value="YkuJ-like"/>
</dbReference>
<dbReference type="InterPro" id="IPR038073">
    <property type="entry name" value="YkuJ-like_sf"/>
</dbReference>
<organism evidence="1 2">
    <name type="scientific">Weissella coleopterorum</name>
    <dbReference type="NCBI Taxonomy" id="2714949"/>
    <lineage>
        <taxon>Bacteria</taxon>
        <taxon>Bacillati</taxon>
        <taxon>Bacillota</taxon>
        <taxon>Bacilli</taxon>
        <taxon>Lactobacillales</taxon>
        <taxon>Lactobacillaceae</taxon>
        <taxon>Weissella</taxon>
    </lineage>
</organism>
<sequence>MKNASELTAIVQRLQAMQTSTDQPLQERNFDLFGVNVVTVRYDQPSNLFVLAEGRNKSQFAFDDLDALAIEIYERLSEFKLSF</sequence>
<evidence type="ECO:0000313" key="2">
    <source>
        <dbReference type="Proteomes" id="UP000500741"/>
    </source>
</evidence>
<dbReference type="Gene3D" id="3.30.720.20">
    <property type="entry name" value="Protein of unknown function DUF1797"/>
    <property type="match status" value="1"/>
</dbReference>
<dbReference type="EMBL" id="CP049888">
    <property type="protein sequence ID" value="QIL50358.1"/>
    <property type="molecule type" value="Genomic_DNA"/>
</dbReference>
<dbReference type="SUPFAM" id="SSF143567">
    <property type="entry name" value="YkuJ-like"/>
    <property type="match status" value="1"/>
</dbReference>
<proteinExistence type="predicted"/>
<dbReference type="AlphaFoldDB" id="A0A6G8AZ66"/>
<evidence type="ECO:0000313" key="1">
    <source>
        <dbReference type="EMBL" id="QIL50358.1"/>
    </source>
</evidence>
<dbReference type="Pfam" id="PF08796">
    <property type="entry name" value="DUF1797"/>
    <property type="match status" value="1"/>
</dbReference>